<organism evidence="1">
    <name type="scientific">Salix viminalis</name>
    <name type="common">Common osier</name>
    <name type="synonym">Basket willow</name>
    <dbReference type="NCBI Taxonomy" id="40686"/>
    <lineage>
        <taxon>Eukaryota</taxon>
        <taxon>Viridiplantae</taxon>
        <taxon>Streptophyta</taxon>
        <taxon>Embryophyta</taxon>
        <taxon>Tracheophyta</taxon>
        <taxon>Spermatophyta</taxon>
        <taxon>Magnoliopsida</taxon>
        <taxon>eudicotyledons</taxon>
        <taxon>Gunneridae</taxon>
        <taxon>Pentapetalae</taxon>
        <taxon>rosids</taxon>
        <taxon>fabids</taxon>
        <taxon>Malpighiales</taxon>
        <taxon>Salicaceae</taxon>
        <taxon>Saliceae</taxon>
        <taxon>Salix</taxon>
    </lineage>
</organism>
<evidence type="ECO:0000313" key="1">
    <source>
        <dbReference type="EMBL" id="VFU59667.1"/>
    </source>
</evidence>
<protein>
    <submittedName>
        <fullName evidence="1">Uncharacterized protein</fullName>
    </submittedName>
</protein>
<sequence>MVGPGDQPAWKRHVGRAETRSVVAKMVCQDRCHVIAAAVLFHDFATFSDPILHKSGGVAGTTTLAVSP</sequence>
<name>A0A6N2MZ05_SALVM</name>
<gene>
    <name evidence="1" type="ORF">SVIM_LOCUS439801</name>
</gene>
<dbReference type="AlphaFoldDB" id="A0A6N2MZ05"/>
<proteinExistence type="predicted"/>
<accession>A0A6N2MZ05</accession>
<dbReference type="EMBL" id="CAADRP010002040">
    <property type="protein sequence ID" value="VFU59667.1"/>
    <property type="molecule type" value="Genomic_DNA"/>
</dbReference>
<reference evidence="1" key="1">
    <citation type="submission" date="2019-03" db="EMBL/GenBank/DDBJ databases">
        <authorList>
            <person name="Mank J."/>
            <person name="Almeida P."/>
        </authorList>
    </citation>
    <scope>NUCLEOTIDE SEQUENCE</scope>
    <source>
        <strain evidence="1">78183</strain>
    </source>
</reference>